<gene>
    <name evidence="3" type="ORF">KPL37_17700</name>
</gene>
<sequence length="412" mass="44004">MKNVKRYLASILGLILILSLTGCSSISENTTKTVLSGKVSSKQNITNKQLQPIKNISLVNSKVINDKKAINGNLRVSYIDVGQADSILIEQGTSSMLIDAGNNEDSSTVKNYIAKQGITKLDYIVGTHPHEDHIGGLDSVINSFQIGKIYMPKVTSNTKTFLDVVSSIKAKGMKVTAPTVGETFKVGSATATILAPNSTSYEDLNNFSMVIRLTFGNNSFMFDGDAEGASENEMLSKGLDISADVLKVGHHGSSSSTTQDFLDKVNPKYAIISVGKDNSYGHPHKSTMDKLKEKGIKVYRTDESGTIIATSDGKNITFNTKPGSYDFLGSGSSSSSKSFSSSGSPAVKAVATKLPKSSNNSKIVYYTPSGKSYHYDKNCRTLARSKIILSGTLGEVKNSSHNDPCNVCAGGN</sequence>
<dbReference type="InterPro" id="IPR052159">
    <property type="entry name" value="Competence_DNA_uptake"/>
</dbReference>
<dbReference type="InterPro" id="IPR035681">
    <property type="entry name" value="ComA-like_MBL"/>
</dbReference>
<evidence type="ECO:0000313" key="4">
    <source>
        <dbReference type="Proteomes" id="UP000776252"/>
    </source>
</evidence>
<dbReference type="Proteomes" id="UP000776252">
    <property type="component" value="Unassembled WGS sequence"/>
</dbReference>
<dbReference type="RefSeq" id="WP_216151406.1">
    <property type="nucleotide sequence ID" value="NZ_JAHLDV010000072.1"/>
</dbReference>
<evidence type="ECO:0000259" key="2">
    <source>
        <dbReference type="SMART" id="SM00849"/>
    </source>
</evidence>
<organism evidence="3 4">
    <name type="scientific">Clostridium frigoris</name>
    <dbReference type="NCBI Taxonomy" id="205327"/>
    <lineage>
        <taxon>Bacteria</taxon>
        <taxon>Bacillati</taxon>
        <taxon>Bacillota</taxon>
        <taxon>Clostridia</taxon>
        <taxon>Eubacteriales</taxon>
        <taxon>Clostridiaceae</taxon>
        <taxon>Clostridium</taxon>
    </lineage>
</organism>
<keyword evidence="4" id="KW-1185">Reference proteome</keyword>
<feature type="chain" id="PRO_5046425917" evidence="1">
    <location>
        <begin position="25"/>
        <end position="412"/>
    </location>
</feature>
<feature type="signal peptide" evidence="1">
    <location>
        <begin position="1"/>
        <end position="24"/>
    </location>
</feature>
<feature type="domain" description="Metallo-beta-lactamase" evidence="2">
    <location>
        <begin position="83"/>
        <end position="276"/>
    </location>
</feature>
<keyword evidence="1" id="KW-0732">Signal</keyword>
<dbReference type="EMBL" id="JAHLDV010000072">
    <property type="protein sequence ID" value="MBU3161544.1"/>
    <property type="molecule type" value="Genomic_DNA"/>
</dbReference>
<dbReference type="PANTHER" id="PTHR30619">
    <property type="entry name" value="DNA INTERNALIZATION/COMPETENCE PROTEIN COMEC/REC2"/>
    <property type="match status" value="1"/>
</dbReference>
<reference evidence="3 4" key="1">
    <citation type="submission" date="2021-06" db="EMBL/GenBank/DDBJ databases">
        <title>Clostridia strains as spoilage organisms.</title>
        <authorList>
            <person name="Wambui J."/>
            <person name="Stephan R."/>
            <person name="Stevens M.J.A."/>
        </authorList>
    </citation>
    <scope>NUCLEOTIDE SEQUENCE [LARGE SCALE GENOMIC DNA]</scope>
    <source>
        <strain evidence="3 4">DSM 14204</strain>
    </source>
</reference>
<evidence type="ECO:0000313" key="3">
    <source>
        <dbReference type="EMBL" id="MBU3161544.1"/>
    </source>
</evidence>
<dbReference type="PROSITE" id="PS51257">
    <property type="entry name" value="PROKAR_LIPOPROTEIN"/>
    <property type="match status" value="1"/>
</dbReference>
<dbReference type="Pfam" id="PF00753">
    <property type="entry name" value="Lactamase_B"/>
    <property type="match status" value="1"/>
</dbReference>
<protein>
    <submittedName>
        <fullName evidence="3">MBL fold metallo-hydrolase</fullName>
    </submittedName>
</protein>
<accession>A0ABS6BY63</accession>
<comment type="caution">
    <text evidence="3">The sequence shown here is derived from an EMBL/GenBank/DDBJ whole genome shotgun (WGS) entry which is preliminary data.</text>
</comment>
<dbReference type="CDD" id="cd07731">
    <property type="entry name" value="ComA-like_MBL-fold"/>
    <property type="match status" value="1"/>
</dbReference>
<dbReference type="InterPro" id="IPR001279">
    <property type="entry name" value="Metallo-B-lactamas"/>
</dbReference>
<dbReference type="SMART" id="SM00849">
    <property type="entry name" value="Lactamase_B"/>
    <property type="match status" value="1"/>
</dbReference>
<proteinExistence type="predicted"/>
<name>A0ABS6BY63_9CLOT</name>
<evidence type="ECO:0000256" key="1">
    <source>
        <dbReference type="SAM" id="SignalP"/>
    </source>
</evidence>
<dbReference type="PANTHER" id="PTHR30619:SF7">
    <property type="entry name" value="BETA-LACTAMASE DOMAIN PROTEIN"/>
    <property type="match status" value="1"/>
</dbReference>